<evidence type="ECO:0000313" key="6">
    <source>
        <dbReference type="Proteomes" id="UP001352852"/>
    </source>
</evidence>
<dbReference type="GO" id="GO:0016787">
    <property type="term" value="F:hydrolase activity"/>
    <property type="evidence" value="ECO:0007669"/>
    <property type="project" value="UniProtKB-KW"/>
</dbReference>
<dbReference type="PROSITE" id="PS50235">
    <property type="entry name" value="USP_3"/>
    <property type="match status" value="1"/>
</dbReference>
<proteinExistence type="predicted"/>
<dbReference type="SUPFAM" id="SSF54001">
    <property type="entry name" value="Cysteine proteinases"/>
    <property type="match status" value="1"/>
</dbReference>
<gene>
    <name evidence="5" type="primary">USP43_1</name>
    <name evidence="5" type="ORF">CHARACLAT_003004</name>
</gene>
<sequence length="172" mass="19546">MLKTVVSKYGSQFRGNSQHDALEFLLWLLDCVHEDIILASHNNNKTKAPEKGPVGVEEVPCPDPIQSQQPRTQHSFVQEHFQAQYKSSLTCPHCLKQSNTFDPFLCISLPIPLRQTRVHHPIRSQPSPPLHQNLESNQGRLQRTKILFKVSFSPAFTSHCTCQANQTIQPWG</sequence>
<dbReference type="PANTHER" id="PTHR21646:SF85">
    <property type="entry name" value="UBIQUITIN CARBOXYL-TERMINAL HYDROLASE 43"/>
    <property type="match status" value="1"/>
</dbReference>
<evidence type="ECO:0000256" key="2">
    <source>
        <dbReference type="ARBA" id="ARBA00012759"/>
    </source>
</evidence>
<dbReference type="InterPro" id="IPR050185">
    <property type="entry name" value="Ub_carboxyl-term_hydrolase"/>
</dbReference>
<organism evidence="5 6">
    <name type="scientific">Characodon lateralis</name>
    <dbReference type="NCBI Taxonomy" id="208331"/>
    <lineage>
        <taxon>Eukaryota</taxon>
        <taxon>Metazoa</taxon>
        <taxon>Chordata</taxon>
        <taxon>Craniata</taxon>
        <taxon>Vertebrata</taxon>
        <taxon>Euteleostomi</taxon>
        <taxon>Actinopterygii</taxon>
        <taxon>Neopterygii</taxon>
        <taxon>Teleostei</taxon>
        <taxon>Neoteleostei</taxon>
        <taxon>Acanthomorphata</taxon>
        <taxon>Ovalentaria</taxon>
        <taxon>Atherinomorphae</taxon>
        <taxon>Cyprinodontiformes</taxon>
        <taxon>Goodeidae</taxon>
        <taxon>Characodon</taxon>
    </lineage>
</organism>
<dbReference type="Gene3D" id="3.90.70.10">
    <property type="entry name" value="Cysteine proteinases"/>
    <property type="match status" value="1"/>
</dbReference>
<evidence type="ECO:0000313" key="5">
    <source>
        <dbReference type="EMBL" id="MED6266532.1"/>
    </source>
</evidence>
<feature type="domain" description="USP" evidence="4">
    <location>
        <begin position="1"/>
        <end position="172"/>
    </location>
</feature>
<keyword evidence="6" id="KW-1185">Reference proteome</keyword>
<keyword evidence="3 5" id="KW-0378">Hydrolase</keyword>
<comment type="caution">
    <text evidence="5">The sequence shown here is derived from an EMBL/GenBank/DDBJ whole genome shotgun (WGS) entry which is preliminary data.</text>
</comment>
<dbReference type="EMBL" id="JAHUTJ010008324">
    <property type="protein sequence ID" value="MED6266532.1"/>
    <property type="molecule type" value="Genomic_DNA"/>
</dbReference>
<evidence type="ECO:0000259" key="4">
    <source>
        <dbReference type="PROSITE" id="PS50235"/>
    </source>
</evidence>
<evidence type="ECO:0000256" key="1">
    <source>
        <dbReference type="ARBA" id="ARBA00000707"/>
    </source>
</evidence>
<reference evidence="5 6" key="1">
    <citation type="submission" date="2021-06" db="EMBL/GenBank/DDBJ databases">
        <authorList>
            <person name="Palmer J.M."/>
        </authorList>
    </citation>
    <scope>NUCLEOTIDE SEQUENCE [LARGE SCALE GENOMIC DNA]</scope>
    <source>
        <strain evidence="5 6">CL_MEX2019</strain>
        <tissue evidence="5">Muscle</tissue>
    </source>
</reference>
<name>A0ABU7CUC3_9TELE</name>
<dbReference type="InterPro" id="IPR001394">
    <property type="entry name" value="Peptidase_C19_UCH"/>
</dbReference>
<dbReference type="InterPro" id="IPR038765">
    <property type="entry name" value="Papain-like_cys_pep_sf"/>
</dbReference>
<dbReference type="Proteomes" id="UP001352852">
    <property type="component" value="Unassembled WGS sequence"/>
</dbReference>
<dbReference type="Pfam" id="PF00443">
    <property type="entry name" value="UCH"/>
    <property type="match status" value="1"/>
</dbReference>
<comment type="catalytic activity">
    <reaction evidence="1">
        <text>Thiol-dependent hydrolysis of ester, thioester, amide, peptide and isopeptide bonds formed by the C-terminal Gly of ubiquitin (a 76-residue protein attached to proteins as an intracellular targeting signal).</text>
        <dbReference type="EC" id="3.4.19.12"/>
    </reaction>
</comment>
<dbReference type="InterPro" id="IPR028889">
    <property type="entry name" value="USP"/>
</dbReference>
<protein>
    <recommendedName>
        <fullName evidence="2">ubiquitinyl hydrolase 1</fullName>
        <ecNumber evidence="2">3.4.19.12</ecNumber>
    </recommendedName>
</protein>
<dbReference type="EC" id="3.4.19.12" evidence="2"/>
<accession>A0ABU7CUC3</accession>
<evidence type="ECO:0000256" key="3">
    <source>
        <dbReference type="ARBA" id="ARBA00022801"/>
    </source>
</evidence>
<dbReference type="PANTHER" id="PTHR21646">
    <property type="entry name" value="UBIQUITIN CARBOXYL-TERMINAL HYDROLASE"/>
    <property type="match status" value="1"/>
</dbReference>